<feature type="transmembrane region" description="Helical" evidence="2">
    <location>
        <begin position="32"/>
        <end position="54"/>
    </location>
</feature>
<accession>A0A0G0WZF2</accession>
<sequence length="136" mass="15874">MNEDTNQPIMETPSVETPESVKSIPEKENRKLFLVFGTTFVFLTLAIFGVFYYYQNYYLQTDSGETDELQELQNLMDQVDESMYDDSLLDVDDADESTYSQMNNDTLINEEINAIDKMDFTTYENEYTDTKLNDLN</sequence>
<comment type="caution">
    <text evidence="3">The sequence shown here is derived from an EMBL/GenBank/DDBJ whole genome shotgun (WGS) entry which is preliminary data.</text>
</comment>
<protein>
    <submittedName>
        <fullName evidence="3">Uncharacterized protein</fullName>
    </submittedName>
</protein>
<keyword evidence="2" id="KW-1133">Transmembrane helix</keyword>
<dbReference type="Proteomes" id="UP000034163">
    <property type="component" value="Unassembled WGS sequence"/>
</dbReference>
<keyword evidence="2" id="KW-0812">Transmembrane</keyword>
<keyword evidence="2" id="KW-0472">Membrane</keyword>
<reference evidence="3 4" key="1">
    <citation type="journal article" date="2015" name="Nature">
        <title>rRNA introns, odd ribosomes, and small enigmatic genomes across a large radiation of phyla.</title>
        <authorList>
            <person name="Brown C.T."/>
            <person name="Hug L.A."/>
            <person name="Thomas B.C."/>
            <person name="Sharon I."/>
            <person name="Castelle C.J."/>
            <person name="Singh A."/>
            <person name="Wilkins M.J."/>
            <person name="Williams K.H."/>
            <person name="Banfield J.F."/>
        </authorList>
    </citation>
    <scope>NUCLEOTIDE SEQUENCE [LARGE SCALE GENOMIC DNA]</scope>
</reference>
<evidence type="ECO:0000313" key="4">
    <source>
        <dbReference type="Proteomes" id="UP000034163"/>
    </source>
</evidence>
<evidence type="ECO:0000256" key="2">
    <source>
        <dbReference type="SAM" id="Phobius"/>
    </source>
</evidence>
<organism evidence="3 4">
    <name type="scientific">candidate division WWE3 bacterium GW2011_GWB1_41_6</name>
    <dbReference type="NCBI Taxonomy" id="1619112"/>
    <lineage>
        <taxon>Bacteria</taxon>
        <taxon>Katanobacteria</taxon>
    </lineage>
</organism>
<dbReference type="EMBL" id="LCBS01000001">
    <property type="protein sequence ID" value="KKS17547.1"/>
    <property type="molecule type" value="Genomic_DNA"/>
</dbReference>
<dbReference type="AlphaFoldDB" id="A0A0G0WZF2"/>
<evidence type="ECO:0000256" key="1">
    <source>
        <dbReference type="SAM" id="MobiDB-lite"/>
    </source>
</evidence>
<name>A0A0G0WZF2_UNCKA</name>
<evidence type="ECO:0000313" key="3">
    <source>
        <dbReference type="EMBL" id="KKS17547.1"/>
    </source>
</evidence>
<feature type="region of interest" description="Disordered" evidence="1">
    <location>
        <begin position="1"/>
        <end position="20"/>
    </location>
</feature>
<proteinExistence type="predicted"/>
<feature type="compositionally biased region" description="Polar residues" evidence="1">
    <location>
        <begin position="1"/>
        <end position="17"/>
    </location>
</feature>
<gene>
    <name evidence="3" type="ORF">UU72_C0001G0031</name>
</gene>